<name>W2VWD7_PHYNI</name>
<evidence type="ECO:0000313" key="1">
    <source>
        <dbReference type="EMBL" id="ETP02605.1"/>
    </source>
</evidence>
<dbReference type="AlphaFoldDB" id="W2VWD7"/>
<accession>W2VWD7</accession>
<dbReference type="Proteomes" id="UP000018958">
    <property type="component" value="Unassembled WGS sequence"/>
</dbReference>
<dbReference type="EMBL" id="ANIX01004029">
    <property type="protein sequence ID" value="ETP02605.1"/>
    <property type="molecule type" value="Genomic_DNA"/>
</dbReference>
<organism evidence="1 2">
    <name type="scientific">Phytophthora nicotianae CJ01A1</name>
    <dbReference type="NCBI Taxonomy" id="1317063"/>
    <lineage>
        <taxon>Eukaryota</taxon>
        <taxon>Sar</taxon>
        <taxon>Stramenopiles</taxon>
        <taxon>Oomycota</taxon>
        <taxon>Peronosporomycetes</taxon>
        <taxon>Peronosporales</taxon>
        <taxon>Peronosporaceae</taxon>
        <taxon>Phytophthora</taxon>
    </lineage>
</organism>
<comment type="caution">
    <text evidence="1">The sequence shown here is derived from an EMBL/GenBank/DDBJ whole genome shotgun (WGS) entry which is preliminary data.</text>
</comment>
<gene>
    <name evidence="1" type="ORF">F441_20353</name>
</gene>
<sequence length="69" mass="7750">MNLVEQQAVTLHIDTRSLTAEEAVSVFRRCEGVLAVPEVTAKARKRRSSQLVWQTVTSIMRKKVRGAVL</sequence>
<protein>
    <submittedName>
        <fullName evidence="1">Uncharacterized protein</fullName>
    </submittedName>
</protein>
<evidence type="ECO:0000313" key="2">
    <source>
        <dbReference type="Proteomes" id="UP000018958"/>
    </source>
</evidence>
<proteinExistence type="predicted"/>
<reference evidence="1 2" key="1">
    <citation type="submission" date="2013-11" db="EMBL/GenBank/DDBJ databases">
        <title>The Genome Sequence of Phytophthora parasitica CJ01A1.</title>
        <authorList>
            <consortium name="The Broad Institute Genomics Platform"/>
            <person name="Russ C."/>
            <person name="Tyler B."/>
            <person name="Panabieres F."/>
            <person name="Shan W."/>
            <person name="Tripathy S."/>
            <person name="Grunwald N."/>
            <person name="Machado M."/>
            <person name="Johnson C.S."/>
            <person name="Walker B."/>
            <person name="Young S.K."/>
            <person name="Zeng Q."/>
            <person name="Gargeya S."/>
            <person name="Fitzgerald M."/>
            <person name="Haas B."/>
            <person name="Abouelleil A."/>
            <person name="Allen A.W."/>
            <person name="Alvarado L."/>
            <person name="Arachchi H.M."/>
            <person name="Berlin A.M."/>
            <person name="Chapman S.B."/>
            <person name="Gainer-Dewar J."/>
            <person name="Goldberg J."/>
            <person name="Griggs A."/>
            <person name="Gujja S."/>
            <person name="Hansen M."/>
            <person name="Howarth C."/>
            <person name="Imamovic A."/>
            <person name="Ireland A."/>
            <person name="Larimer J."/>
            <person name="McCowan C."/>
            <person name="Murphy C."/>
            <person name="Pearson M."/>
            <person name="Poon T.W."/>
            <person name="Priest M."/>
            <person name="Roberts A."/>
            <person name="Saif S."/>
            <person name="Shea T."/>
            <person name="Sisk P."/>
            <person name="Sykes S."/>
            <person name="Wortman J."/>
            <person name="Nusbaum C."/>
            <person name="Birren B."/>
        </authorList>
    </citation>
    <scope>NUCLEOTIDE SEQUENCE [LARGE SCALE GENOMIC DNA]</scope>
    <source>
        <strain evidence="1 2">CJ01A1</strain>
    </source>
</reference>